<accession>A0A1G5CSC1</accession>
<dbReference type="InterPro" id="IPR036278">
    <property type="entry name" value="Sialidase_sf"/>
</dbReference>
<feature type="domain" description="Sialidase" evidence="2">
    <location>
        <begin position="46"/>
        <end position="373"/>
    </location>
</feature>
<evidence type="ECO:0000313" key="4">
    <source>
        <dbReference type="Proteomes" id="UP000199588"/>
    </source>
</evidence>
<dbReference type="CDD" id="cd15482">
    <property type="entry name" value="Sialidase_non-viral"/>
    <property type="match status" value="1"/>
</dbReference>
<dbReference type="InterPro" id="IPR011040">
    <property type="entry name" value="Sialidase"/>
</dbReference>
<evidence type="ECO:0000259" key="2">
    <source>
        <dbReference type="Pfam" id="PF13088"/>
    </source>
</evidence>
<gene>
    <name evidence="3" type="ORF">SAMN02910354_01307</name>
</gene>
<name>A0A1G5CSC1_9PAST</name>
<evidence type="ECO:0000256" key="1">
    <source>
        <dbReference type="SAM" id="Coils"/>
    </source>
</evidence>
<dbReference type="RefSeq" id="WP_090655375.1">
    <property type="nucleotide sequence ID" value="NZ_CP015031.1"/>
</dbReference>
<dbReference type="SUPFAM" id="SSF50939">
    <property type="entry name" value="Sialidases"/>
    <property type="match status" value="1"/>
</dbReference>
<keyword evidence="1" id="KW-0175">Coiled coil</keyword>
<proteinExistence type="predicted"/>
<comment type="caution">
    <text evidence="3">The sequence shown here is derived from an EMBL/GenBank/DDBJ whole genome shotgun (WGS) entry which is preliminary data.</text>
</comment>
<dbReference type="Gene3D" id="2.120.10.10">
    <property type="match status" value="1"/>
</dbReference>
<reference evidence="3 4" key="1">
    <citation type="submission" date="2016-10" db="EMBL/GenBank/DDBJ databases">
        <authorList>
            <person name="Varghese N."/>
            <person name="Submissions S."/>
        </authorList>
    </citation>
    <scope>NUCLEOTIDE SEQUENCE [LARGE SCALE GENOMIC DNA]</scope>
    <source>
        <strain evidence="3 4">DSM 22022</strain>
    </source>
</reference>
<dbReference type="PANTHER" id="PTHR43752:SF2">
    <property type="entry name" value="BNR_ASP-BOX REPEAT FAMILY PROTEIN"/>
    <property type="match status" value="1"/>
</dbReference>
<sequence length="395" mass="44610">MTEEIVKLDLSGKVVVNPNDADRKDAYLPTECVQNHAANLFQLPNGDLLCTWFGGTQEGVSDISAYFSRLKKDSDTWTPAVKLSDDPTRSEQNPVFFLDPDNVLWILYTAQISGNQDTAIVRYRKSADFGETWGPIEVLLEDPNKGIFIRQPIVVLDNGNWLLPVFYCIARPGEKWVGSYDTSAVMISSDKGKTWRSVDVPNSTGCVHMNVLKLKDGSLYALYRSRWADYIYDSRSYDNGETWSEPKTLPLPNNNASIQADVLDNGDIALVFNNSSAKDAKERRLSLYDEIEDESKENKKEAELVEGQRNAFWGAPRAPMSLAISTDNGVTWPYIRNLDEGDGYCMSNNSREQLNRELSYPSIKQGLDGKLHIAYTFYRMAIKYVCVDESWVKNV</sequence>
<protein>
    <submittedName>
        <fullName evidence="3">Predicted neuraminidase (Sialidase)</fullName>
    </submittedName>
</protein>
<feature type="coiled-coil region" evidence="1">
    <location>
        <begin position="277"/>
        <end position="308"/>
    </location>
</feature>
<dbReference type="EMBL" id="FMUQ01000009">
    <property type="protein sequence ID" value="SCY05197.1"/>
    <property type="molecule type" value="Genomic_DNA"/>
</dbReference>
<dbReference type="Proteomes" id="UP000199588">
    <property type="component" value="Unassembled WGS sequence"/>
</dbReference>
<keyword evidence="4" id="KW-1185">Reference proteome</keyword>
<dbReference type="PANTHER" id="PTHR43752">
    <property type="entry name" value="BNR/ASP-BOX REPEAT FAMILY PROTEIN"/>
    <property type="match status" value="1"/>
</dbReference>
<evidence type="ECO:0000313" key="3">
    <source>
        <dbReference type="EMBL" id="SCY05197.1"/>
    </source>
</evidence>
<organism evidence="3 4">
    <name type="scientific">Basfia succiniciproducens</name>
    <dbReference type="NCBI Taxonomy" id="653940"/>
    <lineage>
        <taxon>Bacteria</taxon>
        <taxon>Pseudomonadati</taxon>
        <taxon>Pseudomonadota</taxon>
        <taxon>Gammaproteobacteria</taxon>
        <taxon>Pasteurellales</taxon>
        <taxon>Pasteurellaceae</taxon>
        <taxon>Basfia</taxon>
    </lineage>
</organism>
<dbReference type="Pfam" id="PF13088">
    <property type="entry name" value="BNR_2"/>
    <property type="match status" value="1"/>
</dbReference>